<dbReference type="Proteomes" id="UP001152607">
    <property type="component" value="Unassembled WGS sequence"/>
</dbReference>
<proteinExistence type="predicted"/>
<keyword evidence="2" id="KW-1185">Reference proteome</keyword>
<name>A0A9W4UNA4_9PLEO</name>
<comment type="caution">
    <text evidence="1">The sequence shown here is derived from an EMBL/GenBank/DDBJ whole genome shotgun (WGS) entry which is preliminary data.</text>
</comment>
<organism evidence="1 2">
    <name type="scientific">Periconia digitata</name>
    <dbReference type="NCBI Taxonomy" id="1303443"/>
    <lineage>
        <taxon>Eukaryota</taxon>
        <taxon>Fungi</taxon>
        <taxon>Dikarya</taxon>
        <taxon>Ascomycota</taxon>
        <taxon>Pezizomycotina</taxon>
        <taxon>Dothideomycetes</taxon>
        <taxon>Pleosporomycetidae</taxon>
        <taxon>Pleosporales</taxon>
        <taxon>Massarineae</taxon>
        <taxon>Periconiaceae</taxon>
        <taxon>Periconia</taxon>
    </lineage>
</organism>
<dbReference type="AlphaFoldDB" id="A0A9W4UNA4"/>
<accession>A0A9W4UNA4</accession>
<dbReference type="EMBL" id="CAOQHR010000007">
    <property type="protein sequence ID" value="CAI6337363.1"/>
    <property type="molecule type" value="Genomic_DNA"/>
</dbReference>
<sequence length="133" mass="15347">MTKTLIQPRPRSLHHVQYTYSLYPYLYVRTCMFQLAHPSSRYNLIIFSLKGAKATKWLPKYLLCQPAHKLPLRIISQQMRIGRRCSGYHAAINHHQVHMYLFPSPASGRRVAQSGRSVGVDANNDDDVIQCHN</sequence>
<reference evidence="1" key="1">
    <citation type="submission" date="2023-01" db="EMBL/GenBank/DDBJ databases">
        <authorList>
            <person name="Van Ghelder C."/>
            <person name="Rancurel C."/>
        </authorList>
    </citation>
    <scope>NUCLEOTIDE SEQUENCE</scope>
    <source>
        <strain evidence="1">CNCM I-4278</strain>
    </source>
</reference>
<evidence type="ECO:0000313" key="1">
    <source>
        <dbReference type="EMBL" id="CAI6337363.1"/>
    </source>
</evidence>
<evidence type="ECO:0000313" key="2">
    <source>
        <dbReference type="Proteomes" id="UP001152607"/>
    </source>
</evidence>
<gene>
    <name evidence="1" type="ORF">PDIGIT_LOCUS10475</name>
</gene>
<protein>
    <submittedName>
        <fullName evidence="1">Uncharacterized protein</fullName>
    </submittedName>
</protein>